<sequence>MTSLGHPILDIPGNMPNIISPRRLVMSRPASEVETARLEARVPVHVYEQMQRAAKLRGMTLTGYLIATAGEDARRAVEEADVLRLTTEDQVRFAKVLIDPPAFNARLARAAKRHADLIARR</sequence>
<dbReference type="Proteomes" id="UP000291088">
    <property type="component" value="Unassembled WGS sequence"/>
</dbReference>
<evidence type="ECO:0000256" key="1">
    <source>
        <dbReference type="ARBA" id="ARBA00022649"/>
    </source>
</evidence>
<keyword evidence="4" id="KW-1185">Reference proteome</keyword>
<organism evidence="3 4">
    <name type="scientific">Ciceribacter ferrooxidans</name>
    <dbReference type="NCBI Taxonomy" id="2509717"/>
    <lineage>
        <taxon>Bacteria</taxon>
        <taxon>Pseudomonadati</taxon>
        <taxon>Pseudomonadota</taxon>
        <taxon>Alphaproteobacteria</taxon>
        <taxon>Hyphomicrobiales</taxon>
        <taxon>Rhizobiaceae</taxon>
        <taxon>Ciceribacter</taxon>
    </lineage>
</organism>
<evidence type="ECO:0000256" key="2">
    <source>
        <dbReference type="ARBA" id="ARBA00049988"/>
    </source>
</evidence>
<dbReference type="AlphaFoldDB" id="A0A4Q2TWZ6"/>
<proteinExistence type="inferred from homology"/>
<reference evidence="3 4" key="1">
    <citation type="submission" date="2019-01" db="EMBL/GenBank/DDBJ databases">
        <authorList>
            <person name="Deng T."/>
        </authorList>
    </citation>
    <scope>NUCLEOTIDE SEQUENCE [LARGE SCALE GENOMIC DNA]</scope>
    <source>
        <strain evidence="3 4">F8825</strain>
    </source>
</reference>
<name>A0A4Q2TWZ6_9HYPH</name>
<dbReference type="OrthoDB" id="573898at2"/>
<evidence type="ECO:0000313" key="4">
    <source>
        <dbReference type="Proteomes" id="UP000291088"/>
    </source>
</evidence>
<evidence type="ECO:0000313" key="3">
    <source>
        <dbReference type="EMBL" id="RYC27855.1"/>
    </source>
</evidence>
<dbReference type="InterPro" id="IPR014795">
    <property type="entry name" value="TacA_1-like"/>
</dbReference>
<dbReference type="GO" id="GO:0006355">
    <property type="term" value="P:regulation of DNA-templated transcription"/>
    <property type="evidence" value="ECO:0007669"/>
    <property type="project" value="InterPro"/>
</dbReference>
<dbReference type="Pfam" id="PF08681">
    <property type="entry name" value="TacA1"/>
    <property type="match status" value="1"/>
</dbReference>
<dbReference type="SUPFAM" id="SSF47598">
    <property type="entry name" value="Ribbon-helix-helix"/>
    <property type="match status" value="1"/>
</dbReference>
<dbReference type="Gene3D" id="1.20.5.780">
    <property type="entry name" value="Single helix bin"/>
    <property type="match status" value="1"/>
</dbReference>
<protein>
    <submittedName>
        <fullName evidence="3">DUF1778 domain-containing protein</fullName>
    </submittedName>
</protein>
<dbReference type="PANTHER" id="PTHR35401:SF2">
    <property type="entry name" value="ABC-TYPE TRANSPORT SYSTEM"/>
    <property type="match status" value="1"/>
</dbReference>
<comment type="similarity">
    <text evidence="2">Belongs to the TacA antitoxin family.</text>
</comment>
<accession>A0A4Q2TWZ6</accession>
<comment type="caution">
    <text evidence="3">The sequence shown here is derived from an EMBL/GenBank/DDBJ whole genome shotgun (WGS) entry which is preliminary data.</text>
</comment>
<dbReference type="PANTHER" id="PTHR35401">
    <property type="entry name" value="COPG FAMILY HELIX-TURN-HELIX PROTEIN-RELATED-RELATED"/>
    <property type="match status" value="1"/>
</dbReference>
<keyword evidence="1" id="KW-1277">Toxin-antitoxin system</keyword>
<gene>
    <name evidence="3" type="ORF">EUU22_00495</name>
</gene>
<dbReference type="EMBL" id="SDVB01000037">
    <property type="protein sequence ID" value="RYC27855.1"/>
    <property type="molecule type" value="Genomic_DNA"/>
</dbReference>
<dbReference type="InterPro" id="IPR010985">
    <property type="entry name" value="Ribbon_hlx_hlx"/>
</dbReference>